<evidence type="ECO:0000313" key="2">
    <source>
        <dbReference type="EMBL" id="TFA98618.1"/>
    </source>
</evidence>
<gene>
    <name evidence="2" type="ORF">CCMA1212_009489</name>
</gene>
<evidence type="ECO:0000313" key="3">
    <source>
        <dbReference type="Proteomes" id="UP001642720"/>
    </source>
</evidence>
<dbReference type="GeneID" id="300581021"/>
<comment type="caution">
    <text evidence="2">The sequence shown here is derived from an EMBL/GenBank/DDBJ whole genome shotgun (WGS) entry which is preliminary data.</text>
</comment>
<dbReference type="Proteomes" id="UP001642720">
    <property type="component" value="Unassembled WGS sequence"/>
</dbReference>
<dbReference type="RefSeq" id="XP_073554820.1">
    <property type="nucleotide sequence ID" value="XM_073706571.1"/>
</dbReference>
<proteinExistence type="predicted"/>
<name>A0ABY2GT21_9HYPO</name>
<organism evidence="2 3">
    <name type="scientific">Trichoderma ghanense</name>
    <dbReference type="NCBI Taxonomy" id="65468"/>
    <lineage>
        <taxon>Eukaryota</taxon>
        <taxon>Fungi</taxon>
        <taxon>Dikarya</taxon>
        <taxon>Ascomycota</taxon>
        <taxon>Pezizomycotina</taxon>
        <taxon>Sordariomycetes</taxon>
        <taxon>Hypocreomycetidae</taxon>
        <taxon>Hypocreales</taxon>
        <taxon>Hypocreaceae</taxon>
        <taxon>Trichoderma</taxon>
    </lineage>
</organism>
<reference evidence="2 3" key="1">
    <citation type="submission" date="2018-01" db="EMBL/GenBank/DDBJ databases">
        <title>Genome characterization of the sugarcane-associated fungus Trichoderma ghanense CCMA-1212 and their application in lignocelulose bioconversion.</title>
        <authorList>
            <person name="Steindorff A.S."/>
            <person name="Mendes T.D."/>
            <person name="Vilela E.S.D."/>
            <person name="Rodrigues D.S."/>
            <person name="Formighieri E.F."/>
            <person name="Melo I.S."/>
            <person name="Favaro L.C.L."/>
        </authorList>
    </citation>
    <scope>NUCLEOTIDE SEQUENCE [LARGE SCALE GENOMIC DNA]</scope>
    <source>
        <strain evidence="2 3">CCMA-1212</strain>
    </source>
</reference>
<accession>A0ABY2GT21</accession>
<keyword evidence="3" id="KW-1185">Reference proteome</keyword>
<dbReference type="EMBL" id="PPTA01000018">
    <property type="protein sequence ID" value="TFA98618.1"/>
    <property type="molecule type" value="Genomic_DNA"/>
</dbReference>
<protein>
    <submittedName>
        <fullName evidence="2">Uncharacterized protein</fullName>
    </submittedName>
</protein>
<evidence type="ECO:0000256" key="1">
    <source>
        <dbReference type="SAM" id="MobiDB-lite"/>
    </source>
</evidence>
<sequence>MFDKLLTFLGFGKGTPPPPVEDNEPVFDPITGSRGTRPTPWLLSLLAEHRNHCLQRWLVEPQQLVLPPDSLGPEPEDEEDLELVVAWMNDFRRRAWGQ</sequence>
<feature type="region of interest" description="Disordered" evidence="1">
    <location>
        <begin position="13"/>
        <end position="33"/>
    </location>
</feature>